<dbReference type="InterPro" id="IPR035940">
    <property type="entry name" value="CAP_sf"/>
</dbReference>
<dbReference type="RefSeq" id="WP_305748167.1">
    <property type="nucleotide sequence ID" value="NZ_JAUZEE010000001.1"/>
</dbReference>
<feature type="region of interest" description="Disordered" evidence="1">
    <location>
        <begin position="48"/>
        <end position="68"/>
    </location>
</feature>
<dbReference type="Gene3D" id="3.40.33.10">
    <property type="entry name" value="CAP"/>
    <property type="match status" value="1"/>
</dbReference>
<evidence type="ECO:0000313" key="4">
    <source>
        <dbReference type="Proteomes" id="UP001235760"/>
    </source>
</evidence>
<gene>
    <name evidence="3" type="ORF">Q8X39_03225</name>
</gene>
<evidence type="ECO:0000259" key="2">
    <source>
        <dbReference type="Pfam" id="PF00188"/>
    </source>
</evidence>
<feature type="compositionally biased region" description="Polar residues" evidence="1">
    <location>
        <begin position="1"/>
        <end position="10"/>
    </location>
</feature>
<evidence type="ECO:0000256" key="1">
    <source>
        <dbReference type="SAM" id="MobiDB-lite"/>
    </source>
</evidence>
<reference evidence="3 4" key="1">
    <citation type="submission" date="2023-08" db="EMBL/GenBank/DDBJ databases">
        <authorList>
            <person name="Roldan D.M."/>
            <person name="Menes R.J."/>
        </authorList>
    </citation>
    <scope>NUCLEOTIDE SEQUENCE [LARGE SCALE GENOMIC DNA]</scope>
    <source>
        <strain evidence="3 4">CCM 2812</strain>
    </source>
</reference>
<protein>
    <submittedName>
        <fullName evidence="3">CAP domain-containing protein</fullName>
    </submittedName>
</protein>
<dbReference type="Pfam" id="PF00188">
    <property type="entry name" value="CAP"/>
    <property type="match status" value="1"/>
</dbReference>
<dbReference type="CDD" id="cd05379">
    <property type="entry name" value="CAP_bacterial"/>
    <property type="match status" value="1"/>
</dbReference>
<dbReference type="PANTHER" id="PTHR31157">
    <property type="entry name" value="SCP DOMAIN-CONTAINING PROTEIN"/>
    <property type="match status" value="1"/>
</dbReference>
<dbReference type="InterPro" id="IPR014044">
    <property type="entry name" value="CAP_dom"/>
</dbReference>
<feature type="domain" description="SCP" evidence="2">
    <location>
        <begin position="118"/>
        <end position="226"/>
    </location>
</feature>
<comment type="caution">
    <text evidence="3">The sequence shown here is derived from an EMBL/GenBank/DDBJ whole genome shotgun (WGS) entry which is preliminary data.</text>
</comment>
<accession>A0ABT9FZI9</accession>
<keyword evidence="4" id="KW-1185">Reference proteome</keyword>
<dbReference type="SUPFAM" id="SSF55797">
    <property type="entry name" value="PR-1-like"/>
    <property type="match status" value="1"/>
</dbReference>
<organism evidence="3 4">
    <name type="scientific">Leptothrix discophora</name>
    <dbReference type="NCBI Taxonomy" id="89"/>
    <lineage>
        <taxon>Bacteria</taxon>
        <taxon>Pseudomonadati</taxon>
        <taxon>Pseudomonadota</taxon>
        <taxon>Betaproteobacteria</taxon>
        <taxon>Burkholderiales</taxon>
        <taxon>Sphaerotilaceae</taxon>
        <taxon>Leptothrix</taxon>
    </lineage>
</organism>
<sequence>MTLTDATENPATGHGPSPAAGRPSVRARTLLALSLAFVLVACGGGGSSGSADETAPAPAPAPVSQPTTQTIAGEAVVPVGEANCGLADMQSEITVRLSLVRAQTLSCSNMGTFSAISRPMRWNAQLYEAARVHSLDMANLAFFEHDGPGGDTPQSRVSDAGYAYATVSENLARGRIGPTGKPLDVDGVLELWKRSPPHCANLMSRRAVDVGLACVVNRSGVRYWTLVLASPVS</sequence>
<proteinExistence type="predicted"/>
<evidence type="ECO:0000313" key="3">
    <source>
        <dbReference type="EMBL" id="MDP4299633.1"/>
    </source>
</evidence>
<dbReference type="Proteomes" id="UP001235760">
    <property type="component" value="Unassembled WGS sequence"/>
</dbReference>
<feature type="region of interest" description="Disordered" evidence="1">
    <location>
        <begin position="1"/>
        <end position="23"/>
    </location>
</feature>
<dbReference type="PANTHER" id="PTHR31157:SF1">
    <property type="entry name" value="SCP DOMAIN-CONTAINING PROTEIN"/>
    <property type="match status" value="1"/>
</dbReference>
<name>A0ABT9FZI9_LEPDI</name>
<dbReference type="EMBL" id="JAUZEE010000001">
    <property type="protein sequence ID" value="MDP4299633.1"/>
    <property type="molecule type" value="Genomic_DNA"/>
</dbReference>